<name>A0A0F9W8L1_9ZZZZ</name>
<evidence type="ECO:0000313" key="1">
    <source>
        <dbReference type="EMBL" id="KKN82006.1"/>
    </source>
</evidence>
<gene>
    <name evidence="1" type="ORF">LCGC14_0312730</name>
</gene>
<accession>A0A0F9W8L1</accession>
<sequence>MAPTESPSCACPHRNGACGQTARHQCVLRERSLCARCSADPSDLRQGMCEICAREAKLVEKHKPRERVTDG</sequence>
<proteinExistence type="predicted"/>
<dbReference type="EMBL" id="LAZR01000206">
    <property type="protein sequence ID" value="KKN82006.1"/>
    <property type="molecule type" value="Genomic_DNA"/>
</dbReference>
<dbReference type="AlphaFoldDB" id="A0A0F9W8L1"/>
<protein>
    <submittedName>
        <fullName evidence="1">Uncharacterized protein</fullName>
    </submittedName>
</protein>
<organism evidence="1">
    <name type="scientific">marine sediment metagenome</name>
    <dbReference type="NCBI Taxonomy" id="412755"/>
    <lineage>
        <taxon>unclassified sequences</taxon>
        <taxon>metagenomes</taxon>
        <taxon>ecological metagenomes</taxon>
    </lineage>
</organism>
<comment type="caution">
    <text evidence="1">The sequence shown here is derived from an EMBL/GenBank/DDBJ whole genome shotgun (WGS) entry which is preliminary data.</text>
</comment>
<reference evidence="1" key="1">
    <citation type="journal article" date="2015" name="Nature">
        <title>Complex archaea that bridge the gap between prokaryotes and eukaryotes.</title>
        <authorList>
            <person name="Spang A."/>
            <person name="Saw J.H."/>
            <person name="Jorgensen S.L."/>
            <person name="Zaremba-Niedzwiedzka K."/>
            <person name="Martijn J."/>
            <person name="Lind A.E."/>
            <person name="van Eijk R."/>
            <person name="Schleper C."/>
            <person name="Guy L."/>
            <person name="Ettema T.J."/>
        </authorList>
    </citation>
    <scope>NUCLEOTIDE SEQUENCE</scope>
</reference>